<accession>A0A378BMF5</accession>
<dbReference type="Proteomes" id="UP000254387">
    <property type="component" value="Unassembled WGS sequence"/>
</dbReference>
<sequence>MAAADNGVHRDTLADECRRYLLADGVDDAIEFMADDAGYFAKGLWP</sequence>
<organism evidence="1 2">
    <name type="scientific">Klebsiella pneumoniae</name>
    <dbReference type="NCBI Taxonomy" id="573"/>
    <lineage>
        <taxon>Bacteria</taxon>
        <taxon>Pseudomonadati</taxon>
        <taxon>Pseudomonadota</taxon>
        <taxon>Gammaproteobacteria</taxon>
        <taxon>Enterobacterales</taxon>
        <taxon>Enterobacteriaceae</taxon>
        <taxon>Klebsiella/Raoultella group</taxon>
        <taxon>Klebsiella</taxon>
        <taxon>Klebsiella pneumoniae complex</taxon>
    </lineage>
</organism>
<name>A0A378BMF5_KLEPN</name>
<proteinExistence type="predicted"/>
<gene>
    <name evidence="1" type="ORF">NCTC5053_04889</name>
</gene>
<dbReference type="AlphaFoldDB" id="A0A378BMF5"/>
<evidence type="ECO:0000313" key="1">
    <source>
        <dbReference type="EMBL" id="STV47014.1"/>
    </source>
</evidence>
<protein>
    <submittedName>
        <fullName evidence="1">Uncharacterized protein</fullName>
    </submittedName>
</protein>
<reference evidence="1 2" key="1">
    <citation type="submission" date="2018-06" db="EMBL/GenBank/DDBJ databases">
        <authorList>
            <consortium name="Pathogen Informatics"/>
            <person name="Doyle S."/>
        </authorList>
    </citation>
    <scope>NUCLEOTIDE SEQUENCE [LARGE SCALE GENOMIC DNA]</scope>
    <source>
        <strain evidence="1 2">NCTC5053</strain>
    </source>
</reference>
<dbReference type="EMBL" id="UGMN01000004">
    <property type="protein sequence ID" value="STV47014.1"/>
    <property type="molecule type" value="Genomic_DNA"/>
</dbReference>
<evidence type="ECO:0000313" key="2">
    <source>
        <dbReference type="Proteomes" id="UP000254387"/>
    </source>
</evidence>